<dbReference type="GO" id="GO:0042262">
    <property type="term" value="P:DNA protection"/>
    <property type="evidence" value="ECO:0007669"/>
    <property type="project" value="InterPro"/>
</dbReference>
<gene>
    <name evidence="1" type="ORF">TM448B08429_0004</name>
</gene>
<name>A0A6M3Y2C4_9ZZZZ</name>
<organism evidence="1">
    <name type="scientific">viral metagenome</name>
    <dbReference type="NCBI Taxonomy" id="1070528"/>
    <lineage>
        <taxon>unclassified sequences</taxon>
        <taxon>metagenomes</taxon>
        <taxon>organismal metagenomes</taxon>
    </lineage>
</organism>
<dbReference type="EMBL" id="MT145179">
    <property type="protein sequence ID" value="QJI04431.1"/>
    <property type="molecule type" value="Genomic_DNA"/>
</dbReference>
<sequence>MSAVLKVESPIVEPEELVDIEAISASEADLWASEAEDEATIERYLRAYRYYQAEADRVQAAAQAERDRIDAWESRKLAQAVRPLEFLTFRLKQFSEATSRAKRTSPNGSLSWRKQPEHVEVADADAFIAAHRGTEFVRVKEEVDKSAIKAAVKATGELPEGAELVRGEDKFVIEVE</sequence>
<protein>
    <submittedName>
        <fullName evidence="1">Putative host-nuclease inhibitor protein</fullName>
    </submittedName>
</protein>
<dbReference type="Pfam" id="PF07352">
    <property type="entry name" value="Phage_Mu_Gam"/>
    <property type="match status" value="1"/>
</dbReference>
<evidence type="ECO:0000313" key="1">
    <source>
        <dbReference type="EMBL" id="QJI04431.1"/>
    </source>
</evidence>
<dbReference type="SUPFAM" id="SSF161266">
    <property type="entry name" value="Gam-like"/>
    <property type="match status" value="1"/>
</dbReference>
<dbReference type="AlphaFoldDB" id="A0A6M3Y2C4"/>
<reference evidence="1" key="1">
    <citation type="submission" date="2020-03" db="EMBL/GenBank/DDBJ databases">
        <title>The deep terrestrial virosphere.</title>
        <authorList>
            <person name="Holmfeldt K."/>
            <person name="Nilsson E."/>
            <person name="Simone D."/>
            <person name="Lopez-Fernandez M."/>
            <person name="Wu X."/>
            <person name="de Brujin I."/>
            <person name="Lundin D."/>
            <person name="Andersson A."/>
            <person name="Bertilsson S."/>
            <person name="Dopson M."/>
        </authorList>
    </citation>
    <scope>NUCLEOTIDE SEQUENCE</scope>
    <source>
        <strain evidence="1">TM448B08429</strain>
    </source>
</reference>
<dbReference type="GO" id="GO:0003690">
    <property type="term" value="F:double-stranded DNA binding"/>
    <property type="evidence" value="ECO:0007669"/>
    <property type="project" value="InterPro"/>
</dbReference>
<accession>A0A6M3Y2C4</accession>
<proteinExistence type="predicted"/>
<dbReference type="InterPro" id="IPR009951">
    <property type="entry name" value="Host-nuc_inhib_Gam"/>
</dbReference>